<sequence>MEINSNQYAYDTTINSENKIMMNFKSSGIHHYPQNLQNSNYKLSPLINDEYSTSTTIITDIPPTIACPLLDSQNSDENMNKMNNSQLNCSYHYYQSALKESKTAQTQTSLTSQIIMPAQMNSQMQSENIRKQINFDFNSLHLKNPTISIRSRLLNNESEEEHDEEESRHLSDIELLRQVYDELRYKISQT</sequence>
<keyword evidence="2" id="KW-1185">Reference proteome</keyword>
<dbReference type="EMBL" id="UZAG01003766">
    <property type="protein sequence ID" value="VDO15871.1"/>
    <property type="molecule type" value="Genomic_DNA"/>
</dbReference>
<dbReference type="AlphaFoldDB" id="A0A0R3QE94"/>
<proteinExistence type="predicted"/>
<protein>
    <submittedName>
        <fullName evidence="1 3">Uncharacterized protein</fullName>
    </submittedName>
</protein>
<evidence type="ECO:0000313" key="3">
    <source>
        <dbReference type="WBParaSite" id="BTMF_0000468201-mRNA-1"/>
    </source>
</evidence>
<evidence type="ECO:0000313" key="2">
    <source>
        <dbReference type="Proteomes" id="UP000280834"/>
    </source>
</evidence>
<reference evidence="3" key="1">
    <citation type="submission" date="2017-02" db="UniProtKB">
        <authorList>
            <consortium name="WormBaseParasite"/>
        </authorList>
    </citation>
    <scope>IDENTIFICATION</scope>
</reference>
<organism evidence="3">
    <name type="scientific">Brugia timori</name>
    <dbReference type="NCBI Taxonomy" id="42155"/>
    <lineage>
        <taxon>Eukaryota</taxon>
        <taxon>Metazoa</taxon>
        <taxon>Ecdysozoa</taxon>
        <taxon>Nematoda</taxon>
        <taxon>Chromadorea</taxon>
        <taxon>Rhabditida</taxon>
        <taxon>Spirurina</taxon>
        <taxon>Spiruromorpha</taxon>
        <taxon>Filarioidea</taxon>
        <taxon>Onchocercidae</taxon>
        <taxon>Brugia</taxon>
    </lineage>
</organism>
<dbReference type="WBParaSite" id="BTMF_0000468201-mRNA-1">
    <property type="protein sequence ID" value="BTMF_0000468201-mRNA-1"/>
    <property type="gene ID" value="BTMF_0000468201"/>
</dbReference>
<gene>
    <name evidence="1" type="ORF">BTMF_LOCUS3974</name>
</gene>
<evidence type="ECO:0000313" key="1">
    <source>
        <dbReference type="EMBL" id="VDO15871.1"/>
    </source>
</evidence>
<dbReference type="Proteomes" id="UP000280834">
    <property type="component" value="Unassembled WGS sequence"/>
</dbReference>
<name>A0A0R3QE94_9BILA</name>
<accession>A0A0R3QE94</accession>
<reference evidence="1 2" key="2">
    <citation type="submission" date="2018-11" db="EMBL/GenBank/DDBJ databases">
        <authorList>
            <consortium name="Pathogen Informatics"/>
        </authorList>
    </citation>
    <scope>NUCLEOTIDE SEQUENCE [LARGE SCALE GENOMIC DNA]</scope>
</reference>